<evidence type="ECO:0000313" key="2">
    <source>
        <dbReference type="EMBL" id="KAK0618069.1"/>
    </source>
</evidence>
<protein>
    <submittedName>
        <fullName evidence="2">Uncharacterized protein</fullName>
    </submittedName>
</protein>
<sequence>MPGEGGWGLDDDVAGVTPPPQPSPPAIPPEDMAGMGGQLAVNDRAVWQRPMRAPNLLNRPAAYMKVAALCTPVKGGLSLVGGDKLGTVLAIGEMKRSLHSALSTFAPTLESREETPAPEDPWERLEFERKRSQYTEEVYQFEKIFLKERLIDQARREREDEGGDKKLRELLDKIQSPFPPNFSEKYFGLQRKAEPKPMEEERSRGKRQRSTYQKKRSSRRLVGELPQYGLLENETRDNRQPSAKTNSAKSTRPEKSGAKKTKFGGSPSQGQWRQVAQKGLRGDPRAEEYEYQGVGSGEHWIWMGKKSVSGVSGQQARLFAGNMVLGLRTVWAWQKGNKGRACSCAIQPLNVC</sequence>
<feature type="region of interest" description="Disordered" evidence="1">
    <location>
        <begin position="170"/>
        <end position="284"/>
    </location>
</feature>
<evidence type="ECO:0000256" key="1">
    <source>
        <dbReference type="SAM" id="MobiDB-lite"/>
    </source>
</evidence>
<feature type="compositionally biased region" description="Basic and acidic residues" evidence="1">
    <location>
        <begin position="191"/>
        <end position="203"/>
    </location>
</feature>
<organism evidence="2 3">
    <name type="scientific">Bombardia bombarda</name>
    <dbReference type="NCBI Taxonomy" id="252184"/>
    <lineage>
        <taxon>Eukaryota</taxon>
        <taxon>Fungi</taxon>
        <taxon>Dikarya</taxon>
        <taxon>Ascomycota</taxon>
        <taxon>Pezizomycotina</taxon>
        <taxon>Sordariomycetes</taxon>
        <taxon>Sordariomycetidae</taxon>
        <taxon>Sordariales</taxon>
        <taxon>Lasiosphaeriaceae</taxon>
        <taxon>Bombardia</taxon>
    </lineage>
</organism>
<comment type="caution">
    <text evidence="2">The sequence shown here is derived from an EMBL/GenBank/DDBJ whole genome shotgun (WGS) entry which is preliminary data.</text>
</comment>
<name>A0AA39WMD0_9PEZI</name>
<feature type="region of interest" description="Disordered" evidence="1">
    <location>
        <begin position="1"/>
        <end position="30"/>
    </location>
</feature>
<dbReference type="EMBL" id="JAULSR010000005">
    <property type="protein sequence ID" value="KAK0618069.1"/>
    <property type="molecule type" value="Genomic_DNA"/>
</dbReference>
<proteinExistence type="predicted"/>
<feature type="compositionally biased region" description="Basic residues" evidence="1">
    <location>
        <begin position="204"/>
        <end position="219"/>
    </location>
</feature>
<reference evidence="2" key="1">
    <citation type="submission" date="2023-06" db="EMBL/GenBank/DDBJ databases">
        <title>Genome-scale phylogeny and comparative genomics of the fungal order Sordariales.</title>
        <authorList>
            <consortium name="Lawrence Berkeley National Laboratory"/>
            <person name="Hensen N."/>
            <person name="Bonometti L."/>
            <person name="Westerberg I."/>
            <person name="Brannstrom I.O."/>
            <person name="Guillou S."/>
            <person name="Cros-Aarteil S."/>
            <person name="Calhoun S."/>
            <person name="Haridas S."/>
            <person name="Kuo A."/>
            <person name="Mondo S."/>
            <person name="Pangilinan J."/>
            <person name="Riley R."/>
            <person name="LaButti K."/>
            <person name="Andreopoulos B."/>
            <person name="Lipzen A."/>
            <person name="Chen C."/>
            <person name="Yanf M."/>
            <person name="Daum C."/>
            <person name="Ng V."/>
            <person name="Clum A."/>
            <person name="Steindorff A."/>
            <person name="Ohm R."/>
            <person name="Martin F."/>
            <person name="Silar P."/>
            <person name="Natvig D."/>
            <person name="Lalanne C."/>
            <person name="Gautier V."/>
            <person name="Ament-velasquez S.L."/>
            <person name="Kruys A."/>
            <person name="Hutchinson M.I."/>
            <person name="Powell A.J."/>
            <person name="Barry K."/>
            <person name="Miller A.N."/>
            <person name="Grigoriev I.V."/>
            <person name="Debuchy R."/>
            <person name="Gladieux P."/>
            <person name="Thoren M.H."/>
            <person name="Johannesson H."/>
        </authorList>
    </citation>
    <scope>NUCLEOTIDE SEQUENCE</scope>
    <source>
        <strain evidence="2">SMH3391-2</strain>
    </source>
</reference>
<evidence type="ECO:0000313" key="3">
    <source>
        <dbReference type="Proteomes" id="UP001174934"/>
    </source>
</evidence>
<feature type="compositionally biased region" description="Polar residues" evidence="1">
    <location>
        <begin position="240"/>
        <end position="250"/>
    </location>
</feature>
<dbReference type="Proteomes" id="UP001174934">
    <property type="component" value="Unassembled WGS sequence"/>
</dbReference>
<dbReference type="AlphaFoldDB" id="A0AA39WMD0"/>
<feature type="compositionally biased region" description="Pro residues" evidence="1">
    <location>
        <begin position="17"/>
        <end position="28"/>
    </location>
</feature>
<accession>A0AA39WMD0</accession>
<keyword evidence="3" id="KW-1185">Reference proteome</keyword>
<gene>
    <name evidence="2" type="ORF">B0T17DRAFT_601031</name>
</gene>